<evidence type="ECO:0008006" key="5">
    <source>
        <dbReference type="Google" id="ProtNLM"/>
    </source>
</evidence>
<feature type="transmembrane region" description="Helical" evidence="2">
    <location>
        <begin position="174"/>
        <end position="195"/>
    </location>
</feature>
<keyword evidence="4" id="KW-1185">Reference proteome</keyword>
<name>A0A2S0VQL6_9ALTE</name>
<dbReference type="AlphaFoldDB" id="A0A2S0VQL6"/>
<dbReference type="Gene3D" id="3.30.70.1070">
    <property type="entry name" value="Sporulation related repeat"/>
    <property type="match status" value="1"/>
</dbReference>
<dbReference type="Proteomes" id="UP000244441">
    <property type="component" value="Chromosome"/>
</dbReference>
<dbReference type="InterPro" id="IPR036680">
    <property type="entry name" value="SPOR-like_sf"/>
</dbReference>
<feature type="compositionally biased region" description="Polar residues" evidence="1">
    <location>
        <begin position="259"/>
        <end position="272"/>
    </location>
</feature>
<dbReference type="RefSeq" id="WP_108602557.1">
    <property type="nucleotide sequence ID" value="NZ_CP026604.1"/>
</dbReference>
<evidence type="ECO:0000313" key="4">
    <source>
        <dbReference type="Proteomes" id="UP000244441"/>
    </source>
</evidence>
<keyword evidence="2" id="KW-0812">Transmembrane</keyword>
<feature type="compositionally biased region" description="Polar residues" evidence="1">
    <location>
        <begin position="292"/>
        <end position="318"/>
    </location>
</feature>
<feature type="region of interest" description="Disordered" evidence="1">
    <location>
        <begin position="258"/>
        <end position="331"/>
    </location>
</feature>
<gene>
    <name evidence="3" type="ORF">C2869_08660</name>
</gene>
<accession>A0A2S0VQL6</accession>
<evidence type="ECO:0000313" key="3">
    <source>
        <dbReference type="EMBL" id="AWB66494.1"/>
    </source>
</evidence>
<sequence length="442" mass="49080">MQDSNAERLLHNLQYSNSVVVYTESSSPIQRHLPLFGEQFNLCYITSTADDTMQNVRGQIIKQWFRNPLMDPNLTLIESFSQFDNGTNQYVLIVKNCFISELIRELIALHQLFAGRVRVVIEVVPEKASEIIRKFKAAKCSVLLIGELYGPITEEKPSFAHVYQQETKRSPFSYWLFAAAGLIVASAIGLSIWLYQPKVTDAPTELEAGSENTVLAVKANNKLSQDIDKLKKNRPDYTLEREPEAQPSARKVLNLEGAANQQPSQHTEQSAKLQDLEASSELKDDAKANKAQAVNTKQANETSATASLADISSQTTEPELSPSDKSHLPVANNAPAKAEAGVTSDFDNVWFEQANPKHYVLQLAVLSNQKVLNDYLQANQLHKQVKIYHALTGYGVVFGEYGSIKQAKLAIKNLPSNIDASKVWPKPISAIRETLINQTAAN</sequence>
<keyword evidence="2" id="KW-0472">Membrane</keyword>
<keyword evidence="2" id="KW-1133">Transmembrane helix</keyword>
<evidence type="ECO:0000256" key="2">
    <source>
        <dbReference type="SAM" id="Phobius"/>
    </source>
</evidence>
<proteinExistence type="predicted"/>
<organism evidence="3 4">
    <name type="scientific">Saccharobesus litoralis</name>
    <dbReference type="NCBI Taxonomy" id="2172099"/>
    <lineage>
        <taxon>Bacteria</taxon>
        <taxon>Pseudomonadati</taxon>
        <taxon>Pseudomonadota</taxon>
        <taxon>Gammaproteobacteria</taxon>
        <taxon>Alteromonadales</taxon>
        <taxon>Alteromonadaceae</taxon>
        <taxon>Saccharobesus</taxon>
    </lineage>
</organism>
<dbReference type="EMBL" id="CP026604">
    <property type="protein sequence ID" value="AWB66494.1"/>
    <property type="molecule type" value="Genomic_DNA"/>
</dbReference>
<evidence type="ECO:0000256" key="1">
    <source>
        <dbReference type="SAM" id="MobiDB-lite"/>
    </source>
</evidence>
<reference evidence="3 4" key="1">
    <citation type="submission" date="2018-01" db="EMBL/GenBank/DDBJ databases">
        <title>Genome sequence of a Cantenovulum-like bacteria.</title>
        <authorList>
            <person name="Tan W.R."/>
            <person name="Lau N.-S."/>
            <person name="Go F."/>
            <person name="Amirul A.-A.A."/>
        </authorList>
    </citation>
    <scope>NUCLEOTIDE SEQUENCE [LARGE SCALE GENOMIC DNA]</scope>
    <source>
        <strain evidence="3 4">CCB-QB4</strain>
    </source>
</reference>
<dbReference type="GO" id="GO:0042834">
    <property type="term" value="F:peptidoglycan binding"/>
    <property type="evidence" value="ECO:0007669"/>
    <property type="project" value="InterPro"/>
</dbReference>
<dbReference type="KEGG" id="cate:C2869_08660"/>
<protein>
    <recommendedName>
        <fullName evidence="5">SPOR domain-containing protein</fullName>
    </recommendedName>
</protein>
<dbReference type="OrthoDB" id="6388105at2"/>